<keyword evidence="2" id="KW-0238">DNA-binding</keyword>
<name>A0A2B7X050_POLH7</name>
<proteinExistence type="predicted"/>
<evidence type="ECO:0000313" key="7">
    <source>
        <dbReference type="Proteomes" id="UP000224634"/>
    </source>
</evidence>
<evidence type="ECO:0000256" key="4">
    <source>
        <dbReference type="ARBA" id="ARBA00023242"/>
    </source>
</evidence>
<keyword evidence="1" id="KW-0805">Transcription regulation</keyword>
<dbReference type="STRING" id="1447883.A0A2B7X050"/>
<dbReference type="AlphaFoldDB" id="A0A2B7X050"/>
<feature type="compositionally biased region" description="Polar residues" evidence="5">
    <location>
        <begin position="65"/>
        <end position="79"/>
    </location>
</feature>
<dbReference type="Gene3D" id="4.10.240.10">
    <property type="entry name" value="Zn(2)-C6 fungal-type DNA-binding domain"/>
    <property type="match status" value="1"/>
</dbReference>
<evidence type="ECO:0000256" key="3">
    <source>
        <dbReference type="ARBA" id="ARBA00023163"/>
    </source>
</evidence>
<accession>A0A2B7X050</accession>
<evidence type="ECO:0000313" key="6">
    <source>
        <dbReference type="EMBL" id="PGH02183.1"/>
    </source>
</evidence>
<keyword evidence="7" id="KW-1185">Reference proteome</keyword>
<sequence length="190" mass="20978">MDPDPIPMKLSVRCNKAYPQCDHCIASTSECIYAQRRPRKKVAGRRDGTIDRLNHRIEFLERQVESLTQPTARSPQSAVAPTPENEEYGLVPRSRSQESSIPVGENDSFSKAWIYRLVNKARNTTVGKLNDHGLLTPTTTHAGVDRALLALNGALADLAGLTIQNDHDHKPLAPDEVLTLEDAKACIDSK</sequence>
<protein>
    <recommendedName>
        <fullName evidence="8">Zn(2)-C6 fungal-type domain-containing protein</fullName>
    </recommendedName>
</protein>
<dbReference type="EMBL" id="PDNA01000226">
    <property type="protein sequence ID" value="PGH02183.1"/>
    <property type="molecule type" value="Genomic_DNA"/>
</dbReference>
<keyword evidence="4" id="KW-0539">Nucleus</keyword>
<dbReference type="OrthoDB" id="39175at2759"/>
<organism evidence="6 7">
    <name type="scientific">Polytolypa hystricis (strain UAMH7299)</name>
    <dbReference type="NCBI Taxonomy" id="1447883"/>
    <lineage>
        <taxon>Eukaryota</taxon>
        <taxon>Fungi</taxon>
        <taxon>Dikarya</taxon>
        <taxon>Ascomycota</taxon>
        <taxon>Pezizomycotina</taxon>
        <taxon>Eurotiomycetes</taxon>
        <taxon>Eurotiomycetidae</taxon>
        <taxon>Onygenales</taxon>
        <taxon>Onygenales incertae sedis</taxon>
        <taxon>Polytolypa</taxon>
    </lineage>
</organism>
<evidence type="ECO:0000256" key="2">
    <source>
        <dbReference type="ARBA" id="ARBA00023125"/>
    </source>
</evidence>
<comment type="caution">
    <text evidence="6">The sequence shown here is derived from an EMBL/GenBank/DDBJ whole genome shotgun (WGS) entry which is preliminary data.</text>
</comment>
<keyword evidence="3" id="KW-0804">Transcription</keyword>
<dbReference type="InterPro" id="IPR036864">
    <property type="entry name" value="Zn2-C6_fun-type_DNA-bd_sf"/>
</dbReference>
<evidence type="ECO:0000256" key="1">
    <source>
        <dbReference type="ARBA" id="ARBA00023015"/>
    </source>
</evidence>
<dbReference type="GO" id="GO:0008270">
    <property type="term" value="F:zinc ion binding"/>
    <property type="evidence" value="ECO:0007669"/>
    <property type="project" value="InterPro"/>
</dbReference>
<reference evidence="6 7" key="1">
    <citation type="submission" date="2017-10" db="EMBL/GenBank/DDBJ databases">
        <title>Comparative genomics in systemic dimorphic fungi from Ajellomycetaceae.</title>
        <authorList>
            <person name="Munoz J.F."/>
            <person name="Mcewen J.G."/>
            <person name="Clay O.K."/>
            <person name="Cuomo C.A."/>
        </authorList>
    </citation>
    <scope>NUCLEOTIDE SEQUENCE [LARGE SCALE GENOMIC DNA]</scope>
    <source>
        <strain evidence="6 7">UAMH7299</strain>
    </source>
</reference>
<dbReference type="GO" id="GO:0000981">
    <property type="term" value="F:DNA-binding transcription factor activity, RNA polymerase II-specific"/>
    <property type="evidence" value="ECO:0007669"/>
    <property type="project" value="InterPro"/>
</dbReference>
<dbReference type="Proteomes" id="UP000224634">
    <property type="component" value="Unassembled WGS sequence"/>
</dbReference>
<dbReference type="GO" id="GO:0003677">
    <property type="term" value="F:DNA binding"/>
    <property type="evidence" value="ECO:0007669"/>
    <property type="project" value="UniProtKB-KW"/>
</dbReference>
<feature type="region of interest" description="Disordered" evidence="5">
    <location>
        <begin position="64"/>
        <end position="103"/>
    </location>
</feature>
<gene>
    <name evidence="6" type="ORF">AJ80_08906</name>
</gene>
<evidence type="ECO:0000256" key="5">
    <source>
        <dbReference type="SAM" id="MobiDB-lite"/>
    </source>
</evidence>
<evidence type="ECO:0008006" key="8">
    <source>
        <dbReference type="Google" id="ProtNLM"/>
    </source>
</evidence>